<proteinExistence type="predicted"/>
<accession>A0A1T1AVA3</accession>
<keyword evidence="1" id="KW-1133">Transmembrane helix</keyword>
<evidence type="ECO:0000313" key="3">
    <source>
        <dbReference type="Proteomes" id="UP000190750"/>
    </source>
</evidence>
<dbReference type="AlphaFoldDB" id="A0A1T1AVA3"/>
<dbReference type="Proteomes" id="UP000190750">
    <property type="component" value="Unassembled WGS sequence"/>
</dbReference>
<evidence type="ECO:0000313" key="2">
    <source>
        <dbReference type="EMBL" id="OOV08046.1"/>
    </source>
</evidence>
<sequence>MGSDYPRGSGPLWQWGQMAQRWLDQAPRFCYRVSDAKPTHPKLPLAFAEAVKQMHPCVWLLLTGVVAGGLSWALPWGLTLVSVTVACVWQKERCEVSLTGVDFLVGALDG</sequence>
<organism evidence="2 3">
    <name type="scientific">Rhodoferax fermentans</name>
    <dbReference type="NCBI Taxonomy" id="28066"/>
    <lineage>
        <taxon>Bacteria</taxon>
        <taxon>Pseudomonadati</taxon>
        <taxon>Pseudomonadota</taxon>
        <taxon>Betaproteobacteria</taxon>
        <taxon>Burkholderiales</taxon>
        <taxon>Comamonadaceae</taxon>
        <taxon>Rhodoferax</taxon>
    </lineage>
</organism>
<keyword evidence="1" id="KW-0812">Transmembrane</keyword>
<name>A0A1T1AVA3_RHOFE</name>
<comment type="caution">
    <text evidence="2">The sequence shown here is derived from an EMBL/GenBank/DDBJ whole genome shotgun (WGS) entry which is preliminary data.</text>
</comment>
<keyword evidence="1" id="KW-0472">Membrane</keyword>
<protein>
    <submittedName>
        <fullName evidence="2">Uncharacterized protein</fullName>
    </submittedName>
</protein>
<feature type="transmembrane region" description="Helical" evidence="1">
    <location>
        <begin position="57"/>
        <end position="74"/>
    </location>
</feature>
<evidence type="ECO:0000256" key="1">
    <source>
        <dbReference type="SAM" id="Phobius"/>
    </source>
</evidence>
<dbReference type="STRING" id="28066.RF819_16135"/>
<keyword evidence="3" id="KW-1185">Reference proteome</keyword>
<reference evidence="2 3" key="1">
    <citation type="submission" date="2017-01" db="EMBL/GenBank/DDBJ databases">
        <title>Genome sequencing of Rhodoferax fermentans JCM 7819.</title>
        <authorList>
            <person name="Kim Y.J."/>
            <person name="Farh M.E.-A."/>
            <person name="Yang D.-C."/>
        </authorList>
    </citation>
    <scope>NUCLEOTIDE SEQUENCE [LARGE SCALE GENOMIC DNA]</scope>
    <source>
        <strain evidence="2 3">JCM 7819</strain>
    </source>
</reference>
<gene>
    <name evidence="2" type="ORF">RF819_16135</name>
</gene>
<dbReference type="EMBL" id="MTJN01000002">
    <property type="protein sequence ID" value="OOV08046.1"/>
    <property type="molecule type" value="Genomic_DNA"/>
</dbReference>